<dbReference type="EMBL" id="LSRX01000736">
    <property type="protein sequence ID" value="OLP89938.1"/>
    <property type="molecule type" value="Genomic_DNA"/>
</dbReference>
<keyword evidence="2" id="KW-1185">Reference proteome</keyword>
<dbReference type="Proteomes" id="UP000186817">
    <property type="component" value="Unassembled WGS sequence"/>
</dbReference>
<name>A0A1Q9D436_SYMMI</name>
<gene>
    <name evidence="1" type="ORF">AK812_SmicGene28541</name>
</gene>
<proteinExistence type="predicted"/>
<dbReference type="AlphaFoldDB" id="A0A1Q9D436"/>
<evidence type="ECO:0000313" key="2">
    <source>
        <dbReference type="Proteomes" id="UP000186817"/>
    </source>
</evidence>
<reference evidence="1 2" key="1">
    <citation type="submission" date="2016-02" db="EMBL/GenBank/DDBJ databases">
        <title>Genome analysis of coral dinoflagellate symbionts highlights evolutionary adaptations to a symbiotic lifestyle.</title>
        <authorList>
            <person name="Aranda M."/>
            <person name="Li Y."/>
            <person name="Liew Y.J."/>
            <person name="Baumgarten S."/>
            <person name="Simakov O."/>
            <person name="Wilson M."/>
            <person name="Piel J."/>
            <person name="Ashoor H."/>
            <person name="Bougouffa S."/>
            <person name="Bajic V.B."/>
            <person name="Ryu T."/>
            <person name="Ravasi T."/>
            <person name="Bayer T."/>
            <person name="Micklem G."/>
            <person name="Kim H."/>
            <person name="Bhak J."/>
            <person name="Lajeunesse T.C."/>
            <person name="Voolstra C.R."/>
        </authorList>
    </citation>
    <scope>NUCLEOTIDE SEQUENCE [LARGE SCALE GENOMIC DNA]</scope>
    <source>
        <strain evidence="1 2">CCMP2467</strain>
    </source>
</reference>
<organism evidence="1 2">
    <name type="scientific">Symbiodinium microadriaticum</name>
    <name type="common">Dinoflagellate</name>
    <name type="synonym">Zooxanthella microadriatica</name>
    <dbReference type="NCBI Taxonomy" id="2951"/>
    <lineage>
        <taxon>Eukaryota</taxon>
        <taxon>Sar</taxon>
        <taxon>Alveolata</taxon>
        <taxon>Dinophyceae</taxon>
        <taxon>Suessiales</taxon>
        <taxon>Symbiodiniaceae</taxon>
        <taxon>Symbiodinium</taxon>
    </lineage>
</organism>
<comment type="caution">
    <text evidence="1">The sequence shown here is derived from an EMBL/GenBank/DDBJ whole genome shotgun (WGS) entry which is preliminary data.</text>
</comment>
<sequence>MLKAVRLPDKKCYVIAGGKLLEGVIAVWRYPCQSPSDMEVWTAIALPDDFGPIPNDSIIISRHGNANTLMAGSEDGLQPPKAELLHL</sequence>
<dbReference type="OMA" id="HGNANTL"/>
<evidence type="ECO:0000313" key="1">
    <source>
        <dbReference type="EMBL" id="OLP89938.1"/>
    </source>
</evidence>
<protein>
    <submittedName>
        <fullName evidence="1">Uncharacterized protein</fullName>
    </submittedName>
</protein>
<accession>A0A1Q9D436</accession>